<accession>A0A246FJ63</accession>
<reference evidence="1 2" key="1">
    <citation type="submission" date="2017-06" db="EMBL/GenBank/DDBJ databases">
        <title>Hymenobacter amundsenii sp. nov. isolated from regoliths in Antarctica.</title>
        <authorList>
            <person name="Sedlacek I."/>
            <person name="Kralova S."/>
            <person name="Pantucek R."/>
            <person name="Svec P."/>
            <person name="Holochova P."/>
            <person name="Stankova E."/>
            <person name="Vrbovska V."/>
            <person name="Busse H.-J."/>
        </authorList>
    </citation>
    <scope>NUCLEOTIDE SEQUENCE [LARGE SCALE GENOMIC DNA]</scope>
    <source>
        <strain evidence="1 2">CCM 8682</strain>
    </source>
</reference>
<dbReference type="Proteomes" id="UP000197277">
    <property type="component" value="Unassembled WGS sequence"/>
</dbReference>
<organism evidence="1 2">
    <name type="scientific">Hymenobacter amundsenii</name>
    <dbReference type="NCBI Taxonomy" id="2006685"/>
    <lineage>
        <taxon>Bacteria</taxon>
        <taxon>Pseudomonadati</taxon>
        <taxon>Bacteroidota</taxon>
        <taxon>Cytophagia</taxon>
        <taxon>Cytophagales</taxon>
        <taxon>Hymenobacteraceae</taxon>
        <taxon>Hymenobacter</taxon>
    </lineage>
</organism>
<protein>
    <recommendedName>
        <fullName evidence="3">Outer membrane protein beta-barrel domain-containing protein</fullName>
    </recommendedName>
</protein>
<evidence type="ECO:0000313" key="1">
    <source>
        <dbReference type="EMBL" id="OWP62592.1"/>
    </source>
</evidence>
<gene>
    <name evidence="1" type="ORF">CDA63_13195</name>
</gene>
<dbReference type="OrthoDB" id="878776at2"/>
<comment type="caution">
    <text evidence="1">The sequence shown here is derived from an EMBL/GenBank/DDBJ whole genome shotgun (WGS) entry which is preliminary data.</text>
</comment>
<keyword evidence="2" id="KW-1185">Reference proteome</keyword>
<sequence length="201" mass="22036">MARPLLTLLLFGVVAGPAFSQKLLLTGGYTRVGEKSFNGAASGGLHTVFPLGRHLAAGVGLTAARNRQDYQELLPNYDPFDPAGLPRVITAYHNSLYSLQGFVAGRMQLAPRLELLAGPSVGLYLVGARERSSEVKAGFGLWSSLTYRRLGGSRFNLEGLFHLRWLLASVPVQDADFRFADQRLFVWDAQVGLSYDLRKQP</sequence>
<proteinExistence type="predicted"/>
<dbReference type="RefSeq" id="WP_088464931.1">
    <property type="nucleotide sequence ID" value="NZ_NIRR01000022.1"/>
</dbReference>
<evidence type="ECO:0000313" key="2">
    <source>
        <dbReference type="Proteomes" id="UP000197277"/>
    </source>
</evidence>
<evidence type="ECO:0008006" key="3">
    <source>
        <dbReference type="Google" id="ProtNLM"/>
    </source>
</evidence>
<name>A0A246FJ63_9BACT</name>
<dbReference type="EMBL" id="NIRR01000022">
    <property type="protein sequence ID" value="OWP62592.1"/>
    <property type="molecule type" value="Genomic_DNA"/>
</dbReference>
<dbReference type="AlphaFoldDB" id="A0A246FJ63"/>